<keyword evidence="2" id="KW-0677">Repeat</keyword>
<evidence type="ECO:0000259" key="8">
    <source>
        <dbReference type="Pfam" id="PF25019"/>
    </source>
</evidence>
<dbReference type="InterPro" id="IPR027417">
    <property type="entry name" value="P-loop_NTPase"/>
</dbReference>
<feature type="domain" description="Disease resistance N-terminal" evidence="7">
    <location>
        <begin position="11"/>
        <end position="96"/>
    </location>
</feature>
<evidence type="ECO:0000313" key="10">
    <source>
        <dbReference type="Proteomes" id="UP001396334"/>
    </source>
</evidence>
<dbReference type="PRINTS" id="PR00364">
    <property type="entry name" value="DISEASERSIST"/>
</dbReference>
<keyword evidence="1" id="KW-0433">Leucine-rich repeat</keyword>
<name>A0ABR2RUG2_9ROSI</name>
<comment type="caution">
    <text evidence="9">The sequence shown here is derived from an EMBL/GenBank/DDBJ whole genome shotgun (WGS) entry which is preliminary data.</text>
</comment>
<dbReference type="PANTHER" id="PTHR36766:SF40">
    <property type="entry name" value="DISEASE RESISTANCE PROTEIN RGA3"/>
    <property type="match status" value="1"/>
</dbReference>
<dbReference type="Pfam" id="PF00931">
    <property type="entry name" value="NB-ARC"/>
    <property type="match status" value="1"/>
</dbReference>
<evidence type="ECO:0000256" key="4">
    <source>
        <dbReference type="ARBA" id="ARBA00022821"/>
    </source>
</evidence>
<reference evidence="9 10" key="1">
    <citation type="journal article" date="2024" name="G3 (Bethesda)">
        <title>Genome assembly of Hibiscus sabdariffa L. provides insights into metabolisms of medicinal natural products.</title>
        <authorList>
            <person name="Kim T."/>
        </authorList>
    </citation>
    <scope>NUCLEOTIDE SEQUENCE [LARGE SCALE GENOMIC DNA]</scope>
    <source>
        <strain evidence="9">TK-2024</strain>
        <tissue evidence="9">Old leaves</tissue>
    </source>
</reference>
<dbReference type="InterPro" id="IPR002182">
    <property type="entry name" value="NB-ARC"/>
</dbReference>
<dbReference type="EMBL" id="JBBPBN010000020">
    <property type="protein sequence ID" value="KAK9016433.1"/>
    <property type="molecule type" value="Genomic_DNA"/>
</dbReference>
<dbReference type="SUPFAM" id="SSF52058">
    <property type="entry name" value="L domain-like"/>
    <property type="match status" value="1"/>
</dbReference>
<proteinExistence type="predicted"/>
<evidence type="ECO:0000256" key="2">
    <source>
        <dbReference type="ARBA" id="ARBA00022737"/>
    </source>
</evidence>
<evidence type="ECO:0000259" key="6">
    <source>
        <dbReference type="Pfam" id="PF00931"/>
    </source>
</evidence>
<dbReference type="Pfam" id="PF18052">
    <property type="entry name" value="Rx_N"/>
    <property type="match status" value="1"/>
</dbReference>
<sequence length="754" mass="85415">MAEAIAFDIAGWLFSELSSPVLQQLGLWWNFKDDLEDLKSTVSDFKAVLLDAEEQSATSNQVKVWLAKLKDALYDAEDLLDDVHTEALRKNLMSGNKLTKEVRVFFSRSNQFAYGLKMGRRIQAIKAGFTSIQSQMSLLNLVQRDHALETSFKANRRRQTHSFVSKGEIIGRDNDKAALLKLLLDIEFESEENVVILPIVGIGGLGKTALAQFVYNHEKVKDHFDSLMWVCVSDIFDVKIIVENIIKSLTNKSPDQHLEMDQLQRELRDKIDGKKYLLVLDDIWNEDREQWFSLKKLLMGGARGSRIIVTTRSRRVAKIASKCQPYELIGLSDDDAWSLFKEIAFEQGYVDSTNSAFVKIGKQILEKCGGVPLVIRTIAELEFLNFKTIPSSIHKLKHLRYLDLSENENLKILPKSICKTQNLQVLKLDWCSGLEELPKKIEKLVNLTHLGCEGCRGLTHMPCGIGKLTSLQTLSMFVVDKDGSHGAAAADLSELSLLNNLRGKLTIRNLGSVKDAKQKFKAATLKEKQHLRSLVLGWGHDIGDDEKKSLEDLQPHPNLKELWVEGWRGDAKFPSWLSLLTNLTDIVIWGPSKFKHLPSFAQLPHLKQLLICELTELEYMDDNWPIRGHGEPEPFFPTLTSLTLKYCPNMKSWWKRPVDNDKDENKDTTVIGTSTMTFPCLSYLEIKGCPLSSMPLYPSLDKALELVNTSSRPLKQTIQMNMTTSTSSLPLSKLKSFHAENIEELDPNMLQECL</sequence>
<feature type="domain" description="NB-ARC" evidence="6">
    <location>
        <begin position="191"/>
        <end position="347"/>
    </location>
</feature>
<dbReference type="InterPro" id="IPR056789">
    <property type="entry name" value="LRR_R13L1-DRL21"/>
</dbReference>
<dbReference type="Proteomes" id="UP001396334">
    <property type="component" value="Unassembled WGS sequence"/>
</dbReference>
<feature type="domain" description="R13L1/DRL21-like LRR repeat region" evidence="8">
    <location>
        <begin position="492"/>
        <end position="613"/>
    </location>
</feature>
<dbReference type="PANTHER" id="PTHR36766">
    <property type="entry name" value="PLANT BROAD-SPECTRUM MILDEW RESISTANCE PROTEIN RPW8"/>
    <property type="match status" value="1"/>
</dbReference>
<accession>A0ABR2RUG2</accession>
<evidence type="ECO:0000259" key="7">
    <source>
        <dbReference type="Pfam" id="PF18052"/>
    </source>
</evidence>
<keyword evidence="5" id="KW-0067">ATP-binding</keyword>
<evidence type="ECO:0000256" key="1">
    <source>
        <dbReference type="ARBA" id="ARBA00022614"/>
    </source>
</evidence>
<dbReference type="SUPFAM" id="SSF52540">
    <property type="entry name" value="P-loop containing nucleoside triphosphate hydrolases"/>
    <property type="match status" value="1"/>
</dbReference>
<evidence type="ECO:0008006" key="11">
    <source>
        <dbReference type="Google" id="ProtNLM"/>
    </source>
</evidence>
<protein>
    <recommendedName>
        <fullName evidence="11">Disease resistance protein RGA3</fullName>
    </recommendedName>
</protein>
<dbReference type="InterPro" id="IPR041118">
    <property type="entry name" value="Rx_N"/>
</dbReference>
<evidence type="ECO:0000313" key="9">
    <source>
        <dbReference type="EMBL" id="KAK9016433.1"/>
    </source>
</evidence>
<dbReference type="Gene3D" id="3.80.10.10">
    <property type="entry name" value="Ribonuclease Inhibitor"/>
    <property type="match status" value="2"/>
</dbReference>
<organism evidence="9 10">
    <name type="scientific">Hibiscus sabdariffa</name>
    <name type="common">roselle</name>
    <dbReference type="NCBI Taxonomy" id="183260"/>
    <lineage>
        <taxon>Eukaryota</taxon>
        <taxon>Viridiplantae</taxon>
        <taxon>Streptophyta</taxon>
        <taxon>Embryophyta</taxon>
        <taxon>Tracheophyta</taxon>
        <taxon>Spermatophyta</taxon>
        <taxon>Magnoliopsida</taxon>
        <taxon>eudicotyledons</taxon>
        <taxon>Gunneridae</taxon>
        <taxon>Pentapetalae</taxon>
        <taxon>rosids</taxon>
        <taxon>malvids</taxon>
        <taxon>Malvales</taxon>
        <taxon>Malvaceae</taxon>
        <taxon>Malvoideae</taxon>
        <taxon>Hibiscus</taxon>
    </lineage>
</organism>
<dbReference type="Gene3D" id="3.40.50.300">
    <property type="entry name" value="P-loop containing nucleotide triphosphate hydrolases"/>
    <property type="match status" value="1"/>
</dbReference>
<keyword evidence="3" id="KW-0547">Nucleotide-binding</keyword>
<gene>
    <name evidence="9" type="ORF">V6N11_078933</name>
</gene>
<dbReference type="Pfam" id="PF25019">
    <property type="entry name" value="LRR_R13L1-DRL21"/>
    <property type="match status" value="1"/>
</dbReference>
<evidence type="ECO:0000256" key="3">
    <source>
        <dbReference type="ARBA" id="ARBA00022741"/>
    </source>
</evidence>
<dbReference type="Gene3D" id="1.20.5.4130">
    <property type="match status" value="1"/>
</dbReference>
<keyword evidence="10" id="KW-1185">Reference proteome</keyword>
<evidence type="ECO:0000256" key="5">
    <source>
        <dbReference type="ARBA" id="ARBA00022840"/>
    </source>
</evidence>
<keyword evidence="4" id="KW-0611">Plant defense</keyword>
<dbReference type="InterPro" id="IPR032675">
    <property type="entry name" value="LRR_dom_sf"/>
</dbReference>